<dbReference type="RefSeq" id="WP_066767932.1">
    <property type="nucleotide sequence ID" value="NZ_CP013244.1"/>
</dbReference>
<sequence length="166" mass="17774">MWRALLAASLLAGCSTINTVEQRLGLEDRPPAPDTALEAVMSAAPRTCPNGRTLEGANHEAFGPQHGVVGTDIAFTPLASDPTRAVRLRRLVVEPGGVIAWHAHDQIQGMALLVSGEMTEIRNTCLDPIRYRAGDVAMEDAATQHGWRNDGDVPAVVLVSHVVVRN</sequence>
<proteinExistence type="predicted"/>
<accession>A0A1B1AET7</accession>
<dbReference type="Gene3D" id="2.60.120.10">
    <property type="entry name" value="Jelly Rolls"/>
    <property type="match status" value="1"/>
</dbReference>
<evidence type="ECO:0000313" key="3">
    <source>
        <dbReference type="Proteomes" id="UP000092498"/>
    </source>
</evidence>
<dbReference type="KEGG" id="cbot:ATE48_03690"/>
<feature type="domain" description="Cupin type-2" evidence="1">
    <location>
        <begin position="91"/>
        <end position="159"/>
    </location>
</feature>
<dbReference type="EMBL" id="CP013244">
    <property type="protein sequence ID" value="ANP45086.1"/>
    <property type="molecule type" value="Genomic_DNA"/>
</dbReference>
<keyword evidence="3" id="KW-1185">Reference proteome</keyword>
<dbReference type="InterPro" id="IPR013096">
    <property type="entry name" value="Cupin_2"/>
</dbReference>
<dbReference type="OrthoDB" id="8561853at2"/>
<protein>
    <recommendedName>
        <fullName evidence="1">Cupin type-2 domain-containing protein</fullName>
    </recommendedName>
</protein>
<dbReference type="AlphaFoldDB" id="A0A1B1AET7"/>
<dbReference type="SUPFAM" id="SSF51182">
    <property type="entry name" value="RmlC-like cupins"/>
    <property type="match status" value="1"/>
</dbReference>
<dbReference type="InterPro" id="IPR011051">
    <property type="entry name" value="RmlC_Cupin_sf"/>
</dbReference>
<organism evidence="2 3">
    <name type="scientific">Candidatus Viadribacter manganicus</name>
    <dbReference type="NCBI Taxonomy" id="1759059"/>
    <lineage>
        <taxon>Bacteria</taxon>
        <taxon>Pseudomonadati</taxon>
        <taxon>Pseudomonadota</taxon>
        <taxon>Alphaproteobacteria</taxon>
        <taxon>Hyphomonadales</taxon>
        <taxon>Hyphomonadaceae</taxon>
        <taxon>Candidatus Viadribacter</taxon>
    </lineage>
</organism>
<dbReference type="InterPro" id="IPR014710">
    <property type="entry name" value="RmlC-like_jellyroll"/>
</dbReference>
<dbReference type="InParanoid" id="A0A1B1AET7"/>
<evidence type="ECO:0000313" key="2">
    <source>
        <dbReference type="EMBL" id="ANP45086.1"/>
    </source>
</evidence>
<name>A0A1B1AET7_9PROT</name>
<dbReference type="STRING" id="1759059.ATE48_03690"/>
<evidence type="ECO:0000259" key="1">
    <source>
        <dbReference type="Pfam" id="PF07883"/>
    </source>
</evidence>
<dbReference type="Proteomes" id="UP000092498">
    <property type="component" value="Chromosome"/>
</dbReference>
<dbReference type="Pfam" id="PF07883">
    <property type="entry name" value="Cupin_2"/>
    <property type="match status" value="1"/>
</dbReference>
<reference evidence="2 3" key="1">
    <citation type="submission" date="2015-11" db="EMBL/GenBank/DDBJ databases">
        <title>Whole-Genome Sequence of Candidatus Oderbacter manganicum from the National Park Lower Oder Valley, Germany.</title>
        <authorList>
            <person name="Braun B."/>
            <person name="Liere K."/>
            <person name="Szewzyk U."/>
        </authorList>
    </citation>
    <scope>NUCLEOTIDE SEQUENCE [LARGE SCALE GENOMIC DNA]</scope>
    <source>
        <strain evidence="2 3">OTSz_A_272</strain>
    </source>
</reference>
<gene>
    <name evidence="2" type="ORF">ATE48_03690</name>
</gene>